<feature type="transmembrane region" description="Helical" evidence="1">
    <location>
        <begin position="12"/>
        <end position="32"/>
    </location>
</feature>
<keyword evidence="1" id="KW-1133">Transmembrane helix</keyword>
<dbReference type="AlphaFoldDB" id="A0A1F5HYT5"/>
<keyword evidence="1" id="KW-0812">Transmembrane</keyword>
<sequence>MLNKIVYLIKNPRFVLAITLMLVIPFIIYVSFESSNEQVLGREIRVNEEVVALPRQIPTLAPSPNPSEASPAIRLSRSSYTIAVFGDSMVDTMGENLEYLQKSLKSKYPQTRFNLYNYGRGGENAAQGLERFGSAFTYQTRNYPPITQINADIIILGSFSYNPFPEHSAIRHKEILANLAGVANATGAQVYVLAEIAPLKAGFGEGPSGINWPAELANMQAQHIVEQMENVFVLSKSLNVALIDAYGLSKDTDSKFGMKVYVNGSDGIHPSVQGHVLMSNLIAASLKLK</sequence>
<dbReference type="GO" id="GO:0016788">
    <property type="term" value="F:hydrolase activity, acting on ester bonds"/>
    <property type="evidence" value="ECO:0007669"/>
    <property type="project" value="InterPro"/>
</dbReference>
<protein>
    <recommendedName>
        <fullName evidence="4">SGNH hydrolase-type esterase domain-containing protein</fullName>
    </recommendedName>
</protein>
<dbReference type="STRING" id="1797729.A3A60_04160"/>
<dbReference type="EMBL" id="MFBS01000020">
    <property type="protein sequence ID" value="OGE09291.1"/>
    <property type="molecule type" value="Genomic_DNA"/>
</dbReference>
<accession>A0A1F5HYT5</accession>
<organism evidence="2 3">
    <name type="scientific">Candidatus Curtissbacteria bacterium RIFCSPLOWO2_01_FULL_42_26</name>
    <dbReference type="NCBI Taxonomy" id="1797729"/>
    <lineage>
        <taxon>Bacteria</taxon>
        <taxon>Candidatus Curtissiibacteriota</taxon>
    </lineage>
</organism>
<dbReference type="InterPro" id="IPR036514">
    <property type="entry name" value="SGNH_hydro_sf"/>
</dbReference>
<dbReference type="Pfam" id="PF00657">
    <property type="entry name" value="Lipase_GDSL"/>
    <property type="match status" value="1"/>
</dbReference>
<evidence type="ECO:0000313" key="2">
    <source>
        <dbReference type="EMBL" id="OGE09291.1"/>
    </source>
</evidence>
<reference evidence="2 3" key="1">
    <citation type="journal article" date="2016" name="Nat. Commun.">
        <title>Thousands of microbial genomes shed light on interconnected biogeochemical processes in an aquifer system.</title>
        <authorList>
            <person name="Anantharaman K."/>
            <person name="Brown C.T."/>
            <person name="Hug L.A."/>
            <person name="Sharon I."/>
            <person name="Castelle C.J."/>
            <person name="Probst A.J."/>
            <person name="Thomas B.C."/>
            <person name="Singh A."/>
            <person name="Wilkins M.J."/>
            <person name="Karaoz U."/>
            <person name="Brodie E.L."/>
            <person name="Williams K.H."/>
            <person name="Hubbard S.S."/>
            <person name="Banfield J.F."/>
        </authorList>
    </citation>
    <scope>NUCLEOTIDE SEQUENCE [LARGE SCALE GENOMIC DNA]</scope>
</reference>
<dbReference type="CDD" id="cd00229">
    <property type="entry name" value="SGNH_hydrolase"/>
    <property type="match status" value="1"/>
</dbReference>
<dbReference type="Gene3D" id="3.40.50.1110">
    <property type="entry name" value="SGNH hydrolase"/>
    <property type="match status" value="1"/>
</dbReference>
<evidence type="ECO:0000313" key="3">
    <source>
        <dbReference type="Proteomes" id="UP000179227"/>
    </source>
</evidence>
<name>A0A1F5HYT5_9BACT</name>
<proteinExistence type="predicted"/>
<gene>
    <name evidence="2" type="ORF">A3A60_04160</name>
</gene>
<keyword evidence="1" id="KW-0472">Membrane</keyword>
<evidence type="ECO:0008006" key="4">
    <source>
        <dbReference type="Google" id="ProtNLM"/>
    </source>
</evidence>
<dbReference type="InterPro" id="IPR001087">
    <property type="entry name" value="GDSL"/>
</dbReference>
<dbReference type="SUPFAM" id="SSF52266">
    <property type="entry name" value="SGNH hydrolase"/>
    <property type="match status" value="1"/>
</dbReference>
<comment type="caution">
    <text evidence="2">The sequence shown here is derived from an EMBL/GenBank/DDBJ whole genome shotgun (WGS) entry which is preliminary data.</text>
</comment>
<dbReference type="Proteomes" id="UP000179227">
    <property type="component" value="Unassembled WGS sequence"/>
</dbReference>
<evidence type="ECO:0000256" key="1">
    <source>
        <dbReference type="SAM" id="Phobius"/>
    </source>
</evidence>